<evidence type="ECO:0000259" key="7">
    <source>
        <dbReference type="Pfam" id="PF00441"/>
    </source>
</evidence>
<name>A0A2Z4RIF0_PSEPU</name>
<dbReference type="Pfam" id="PF02771">
    <property type="entry name" value="Acyl-CoA_dh_N"/>
    <property type="match status" value="1"/>
</dbReference>
<accession>A0A2Z4RIF0</accession>
<feature type="domain" description="Acyl-CoA oxidase/dehydrogenase middle" evidence="8">
    <location>
        <begin position="126"/>
        <end position="220"/>
    </location>
</feature>
<dbReference type="OrthoDB" id="9769473at2"/>
<dbReference type="InterPro" id="IPR009100">
    <property type="entry name" value="AcylCoA_DH/oxidase_NM_dom_sf"/>
</dbReference>
<dbReference type="InterPro" id="IPR052161">
    <property type="entry name" value="Mycobact_Acyl-CoA_DH"/>
</dbReference>
<dbReference type="InterPro" id="IPR036250">
    <property type="entry name" value="AcylCo_DH-like_C"/>
</dbReference>
<evidence type="ECO:0000256" key="4">
    <source>
        <dbReference type="ARBA" id="ARBA00022827"/>
    </source>
</evidence>
<evidence type="ECO:0000313" key="11">
    <source>
        <dbReference type="Proteomes" id="UP000250299"/>
    </source>
</evidence>
<dbReference type="GO" id="GO:0016627">
    <property type="term" value="F:oxidoreductase activity, acting on the CH-CH group of donors"/>
    <property type="evidence" value="ECO:0007669"/>
    <property type="project" value="InterPro"/>
</dbReference>
<dbReference type="Gene3D" id="2.40.110.10">
    <property type="entry name" value="Butyryl-CoA Dehydrogenase, subunit A, domain 2"/>
    <property type="match status" value="1"/>
</dbReference>
<dbReference type="PANTHER" id="PTHR43292:SF3">
    <property type="entry name" value="ACYL-COA DEHYDROGENASE FADE29"/>
    <property type="match status" value="1"/>
</dbReference>
<evidence type="ECO:0000256" key="6">
    <source>
        <dbReference type="RuleBase" id="RU362125"/>
    </source>
</evidence>
<dbReference type="Pfam" id="PF02770">
    <property type="entry name" value="Acyl-CoA_dh_M"/>
    <property type="match status" value="1"/>
</dbReference>
<comment type="cofactor">
    <cofactor evidence="1 6">
        <name>FAD</name>
        <dbReference type="ChEBI" id="CHEBI:57692"/>
    </cofactor>
</comment>
<gene>
    <name evidence="10" type="ORF">DKY63_09210</name>
</gene>
<feature type="domain" description="Acyl-CoA dehydrogenase/oxidase C-terminal" evidence="7">
    <location>
        <begin position="235"/>
        <end position="395"/>
    </location>
</feature>
<feature type="domain" description="Acyl-CoA dehydrogenase/oxidase N-terminal" evidence="9">
    <location>
        <begin position="7"/>
        <end position="122"/>
    </location>
</feature>
<dbReference type="Gene3D" id="1.20.140.10">
    <property type="entry name" value="Butyryl-CoA Dehydrogenase, subunit A, domain 3"/>
    <property type="match status" value="1"/>
</dbReference>
<dbReference type="FunFam" id="2.40.110.10:FF:000011">
    <property type="entry name" value="Acyl-CoA dehydrogenase FadE34"/>
    <property type="match status" value="1"/>
</dbReference>
<dbReference type="EMBL" id="CP029693">
    <property type="protein sequence ID" value="AWY40068.1"/>
    <property type="molecule type" value="Genomic_DNA"/>
</dbReference>
<organism evidence="10 11">
    <name type="scientific">Pseudomonas putida</name>
    <name type="common">Arthrobacter siderocapsulatus</name>
    <dbReference type="NCBI Taxonomy" id="303"/>
    <lineage>
        <taxon>Bacteria</taxon>
        <taxon>Pseudomonadati</taxon>
        <taxon>Pseudomonadota</taxon>
        <taxon>Gammaproteobacteria</taxon>
        <taxon>Pseudomonadales</taxon>
        <taxon>Pseudomonadaceae</taxon>
        <taxon>Pseudomonas</taxon>
    </lineage>
</organism>
<dbReference type="InterPro" id="IPR009075">
    <property type="entry name" value="AcylCo_DH/oxidase_C"/>
</dbReference>
<dbReference type="SUPFAM" id="SSF47203">
    <property type="entry name" value="Acyl-CoA dehydrogenase C-terminal domain-like"/>
    <property type="match status" value="1"/>
</dbReference>
<dbReference type="GO" id="GO:0050660">
    <property type="term" value="F:flavin adenine dinucleotide binding"/>
    <property type="evidence" value="ECO:0007669"/>
    <property type="project" value="InterPro"/>
</dbReference>
<keyword evidence="4 6" id="KW-0274">FAD</keyword>
<dbReference type="AlphaFoldDB" id="A0A2Z4RIF0"/>
<comment type="similarity">
    <text evidence="2 6">Belongs to the acyl-CoA dehydrogenase family.</text>
</comment>
<evidence type="ECO:0000256" key="3">
    <source>
        <dbReference type="ARBA" id="ARBA00022630"/>
    </source>
</evidence>
<dbReference type="SUPFAM" id="SSF56645">
    <property type="entry name" value="Acyl-CoA dehydrogenase NM domain-like"/>
    <property type="match status" value="1"/>
</dbReference>
<dbReference type="InterPro" id="IPR037069">
    <property type="entry name" value="AcylCoA_DH/ox_N_sf"/>
</dbReference>
<dbReference type="GO" id="GO:0005886">
    <property type="term" value="C:plasma membrane"/>
    <property type="evidence" value="ECO:0007669"/>
    <property type="project" value="TreeGrafter"/>
</dbReference>
<evidence type="ECO:0000259" key="8">
    <source>
        <dbReference type="Pfam" id="PF02770"/>
    </source>
</evidence>
<dbReference type="InterPro" id="IPR046373">
    <property type="entry name" value="Acyl-CoA_Oxase/DH_mid-dom_sf"/>
</dbReference>
<dbReference type="PANTHER" id="PTHR43292">
    <property type="entry name" value="ACYL-COA DEHYDROGENASE"/>
    <property type="match status" value="1"/>
</dbReference>
<evidence type="ECO:0000256" key="5">
    <source>
        <dbReference type="ARBA" id="ARBA00023002"/>
    </source>
</evidence>
<dbReference type="Proteomes" id="UP000250299">
    <property type="component" value="Chromosome"/>
</dbReference>
<dbReference type="InterPro" id="IPR013786">
    <property type="entry name" value="AcylCoA_DH/ox_N"/>
</dbReference>
<keyword evidence="5 6" id="KW-0560">Oxidoreductase</keyword>
<keyword evidence="3 6" id="KW-0285">Flavoprotein</keyword>
<protein>
    <submittedName>
        <fullName evidence="10">Acyl-CoA dehydrogenase</fullName>
    </submittedName>
</protein>
<evidence type="ECO:0000256" key="2">
    <source>
        <dbReference type="ARBA" id="ARBA00009347"/>
    </source>
</evidence>
<evidence type="ECO:0000313" key="10">
    <source>
        <dbReference type="EMBL" id="AWY40068.1"/>
    </source>
</evidence>
<dbReference type="Pfam" id="PF00441">
    <property type="entry name" value="Acyl-CoA_dh_1"/>
    <property type="match status" value="1"/>
</dbReference>
<proteinExistence type="inferred from homology"/>
<dbReference type="RefSeq" id="WP_096511902.1">
    <property type="nucleotide sequence ID" value="NZ_CP029693.1"/>
</dbReference>
<reference evidence="10 11" key="1">
    <citation type="submission" date="2018-05" db="EMBL/GenBank/DDBJ databases">
        <title>Whole genome sequence of Pseudomonas putida JBC17.</title>
        <authorList>
            <person name="Lee Y.H."/>
            <person name="David K."/>
        </authorList>
    </citation>
    <scope>NUCLEOTIDE SEQUENCE [LARGE SCALE GENOMIC DNA]</scope>
    <source>
        <strain evidence="10 11">JBC17</strain>
    </source>
</reference>
<sequence length="400" mass="44987">MQLTLSPEDLAFRESVRAFLKDKLTDDVIRRSRTGMHPPNEDDRRWWNRVLNEQGWAAPHWPVEYGGTGWSHLQTHIFEYECKLAGAPELRWQGLRLLAPVLYTYGSEQQKARYLPPILNGDEMWAQGFSEPGAGSDLAALKTKGVLEGDHYVVNGQKLWTTEGQYCEQGFFLVRTENSDRPQKGISMMIIDMKSPGVTVRQIPMINGEGSTCEVFLDNVRVPRENIIGEVNQAWSQAKFLLSNERTSSADIYKARADLERIRLIAGAEHKNGVPLLQDPEFVRRFTGVRLEVEALEWSVLRVLHEAPSHHPIAACASVLKVRGSSLQQKLTELMSDALGQRSLRVYSRDEAFADPTGDPLWPGHVPGVTADLMYLRACTIFGGAMEVQKNIIAKLAFGF</sequence>
<evidence type="ECO:0000259" key="9">
    <source>
        <dbReference type="Pfam" id="PF02771"/>
    </source>
</evidence>
<dbReference type="InterPro" id="IPR006091">
    <property type="entry name" value="Acyl-CoA_Oxase/DH_mid-dom"/>
</dbReference>
<dbReference type="Gene3D" id="1.10.540.10">
    <property type="entry name" value="Acyl-CoA dehydrogenase/oxidase, N-terminal domain"/>
    <property type="match status" value="1"/>
</dbReference>
<evidence type="ECO:0000256" key="1">
    <source>
        <dbReference type="ARBA" id="ARBA00001974"/>
    </source>
</evidence>